<comment type="caution">
    <text evidence="13">The sequence shown here is derived from an EMBL/GenBank/DDBJ whole genome shotgun (WGS) entry which is preliminary data.</text>
</comment>
<comment type="subcellular location">
    <subcellularLocation>
        <location evidence="1">Cell inner membrane</location>
        <topology evidence="1">Multi-pass membrane protein</topology>
    </subcellularLocation>
    <subcellularLocation>
        <location evidence="11">Cell membrane</location>
        <topology evidence="11">Multi-pass membrane protein</topology>
    </subcellularLocation>
</comment>
<organism evidence="13 14">
    <name type="scientific">Plasticicumulans lactativorans</name>
    <dbReference type="NCBI Taxonomy" id="1133106"/>
    <lineage>
        <taxon>Bacteria</taxon>
        <taxon>Pseudomonadati</taxon>
        <taxon>Pseudomonadota</taxon>
        <taxon>Gammaproteobacteria</taxon>
        <taxon>Candidatus Competibacteraceae</taxon>
        <taxon>Plasticicumulans</taxon>
    </lineage>
</organism>
<dbReference type="PANTHER" id="PTHR43848">
    <property type="entry name" value="PUTRESCINE TRANSPORT SYSTEM PERMEASE PROTEIN POTI"/>
    <property type="match status" value="1"/>
</dbReference>
<comment type="similarity">
    <text evidence="2">Belongs to the binding-protein-dependent transport system permease family. CysTW subfamily.</text>
</comment>
<name>A0A4R2L7W1_9GAMM</name>
<dbReference type="OrthoDB" id="9782004at2"/>
<dbReference type="PROSITE" id="PS50928">
    <property type="entry name" value="ABC_TM1"/>
    <property type="match status" value="1"/>
</dbReference>
<comment type="function">
    <text evidence="9">Required for the activity of the bacterial periplasmic transport system of putrescine and spermidine.</text>
</comment>
<dbReference type="GO" id="GO:0005886">
    <property type="term" value="C:plasma membrane"/>
    <property type="evidence" value="ECO:0007669"/>
    <property type="project" value="UniProtKB-SubCell"/>
</dbReference>
<evidence type="ECO:0000256" key="5">
    <source>
        <dbReference type="ARBA" id="ARBA00022519"/>
    </source>
</evidence>
<keyword evidence="6 11" id="KW-0812">Transmembrane</keyword>
<feature type="transmembrane region" description="Helical" evidence="11">
    <location>
        <begin position="240"/>
        <end position="262"/>
    </location>
</feature>
<feature type="transmembrane region" description="Helical" evidence="11">
    <location>
        <begin position="7"/>
        <end position="29"/>
    </location>
</feature>
<gene>
    <name evidence="13" type="ORF">EV699_10858</name>
</gene>
<feature type="domain" description="ABC transmembrane type-1" evidence="12">
    <location>
        <begin position="59"/>
        <end position="258"/>
    </location>
</feature>
<dbReference type="SUPFAM" id="SSF161098">
    <property type="entry name" value="MetI-like"/>
    <property type="match status" value="1"/>
</dbReference>
<evidence type="ECO:0000256" key="9">
    <source>
        <dbReference type="ARBA" id="ARBA00037216"/>
    </source>
</evidence>
<evidence type="ECO:0000256" key="2">
    <source>
        <dbReference type="ARBA" id="ARBA00007069"/>
    </source>
</evidence>
<dbReference type="AlphaFoldDB" id="A0A4R2L7W1"/>
<dbReference type="InterPro" id="IPR035906">
    <property type="entry name" value="MetI-like_sf"/>
</dbReference>
<dbReference type="RefSeq" id="WP_132541277.1">
    <property type="nucleotide sequence ID" value="NZ_SLWY01000008.1"/>
</dbReference>
<evidence type="ECO:0000256" key="4">
    <source>
        <dbReference type="ARBA" id="ARBA00022475"/>
    </source>
</evidence>
<evidence type="ECO:0000256" key="6">
    <source>
        <dbReference type="ARBA" id="ARBA00022692"/>
    </source>
</evidence>
<evidence type="ECO:0000256" key="10">
    <source>
        <dbReference type="ARBA" id="ARBA00039580"/>
    </source>
</evidence>
<evidence type="ECO:0000256" key="8">
    <source>
        <dbReference type="ARBA" id="ARBA00023136"/>
    </source>
</evidence>
<keyword evidence="5" id="KW-0997">Cell inner membrane</keyword>
<feature type="transmembrane region" description="Helical" evidence="11">
    <location>
        <begin position="186"/>
        <end position="205"/>
    </location>
</feature>
<keyword evidence="14" id="KW-1185">Reference proteome</keyword>
<dbReference type="Pfam" id="PF00528">
    <property type="entry name" value="BPD_transp_1"/>
    <property type="match status" value="1"/>
</dbReference>
<evidence type="ECO:0000256" key="11">
    <source>
        <dbReference type="RuleBase" id="RU363032"/>
    </source>
</evidence>
<evidence type="ECO:0000313" key="13">
    <source>
        <dbReference type="EMBL" id="TCO81427.1"/>
    </source>
</evidence>
<evidence type="ECO:0000256" key="7">
    <source>
        <dbReference type="ARBA" id="ARBA00022989"/>
    </source>
</evidence>
<dbReference type="EMBL" id="SLWY01000008">
    <property type="protein sequence ID" value="TCO81427.1"/>
    <property type="molecule type" value="Genomic_DNA"/>
</dbReference>
<evidence type="ECO:0000313" key="14">
    <source>
        <dbReference type="Proteomes" id="UP000295765"/>
    </source>
</evidence>
<sequence length="267" mass="29527">MQRYVNIAYATLVYAFLYFPIVILIVFSFNDSTYSLAWHGFTWRWYEKLADNDVLIEVALNSVTIGVLAASLATVLGTLGAVALYHYDFLGKRLVNGLVFVLIMSPEIVMGLSLLTLFVTVQKVAALISESLDASLGFISVLLSHVTFCTPFVIVTVLSRINGFDRHLIEAAKDLGASEFYTFRKVILPLLMPAVVAGWLLSFTLSMDDVIITQFVSGPDYELLPLRIYSMVKRGITPEVNALSAIMFVATLVIVAIAQALLKENKQ</sequence>
<dbReference type="CDD" id="cd06261">
    <property type="entry name" value="TM_PBP2"/>
    <property type="match status" value="1"/>
</dbReference>
<proteinExistence type="inferred from homology"/>
<dbReference type="PANTHER" id="PTHR43848:SF5">
    <property type="entry name" value="SPERMIDINE_PUTRESCINE TRANSPORT SYSTEM PERMEASE PROTEIN POTC"/>
    <property type="match status" value="1"/>
</dbReference>
<keyword evidence="3 11" id="KW-0813">Transport</keyword>
<dbReference type="InterPro" id="IPR051789">
    <property type="entry name" value="Bact_Polyamine_Transport"/>
</dbReference>
<protein>
    <recommendedName>
        <fullName evidence="10">Spermidine/putrescine transport system permease protein PotC</fullName>
    </recommendedName>
</protein>
<evidence type="ECO:0000256" key="1">
    <source>
        <dbReference type="ARBA" id="ARBA00004429"/>
    </source>
</evidence>
<reference evidence="13 14" key="1">
    <citation type="submission" date="2019-03" db="EMBL/GenBank/DDBJ databases">
        <title>Genomic Encyclopedia of Type Strains, Phase IV (KMG-IV): sequencing the most valuable type-strain genomes for metagenomic binning, comparative biology and taxonomic classification.</title>
        <authorList>
            <person name="Goeker M."/>
        </authorList>
    </citation>
    <scope>NUCLEOTIDE SEQUENCE [LARGE SCALE GENOMIC DNA]</scope>
    <source>
        <strain evidence="13 14">DSM 25287</strain>
    </source>
</reference>
<dbReference type="InterPro" id="IPR000515">
    <property type="entry name" value="MetI-like"/>
</dbReference>
<dbReference type="Gene3D" id="1.10.3720.10">
    <property type="entry name" value="MetI-like"/>
    <property type="match status" value="1"/>
</dbReference>
<evidence type="ECO:0000259" key="12">
    <source>
        <dbReference type="PROSITE" id="PS50928"/>
    </source>
</evidence>
<keyword evidence="8 11" id="KW-0472">Membrane</keyword>
<feature type="transmembrane region" description="Helical" evidence="11">
    <location>
        <begin position="138"/>
        <end position="158"/>
    </location>
</feature>
<dbReference type="NCBIfam" id="NF007047">
    <property type="entry name" value="PRK09500.1"/>
    <property type="match status" value="1"/>
</dbReference>
<accession>A0A4R2L7W1</accession>
<feature type="transmembrane region" description="Helical" evidence="11">
    <location>
        <begin position="63"/>
        <end position="85"/>
    </location>
</feature>
<feature type="transmembrane region" description="Helical" evidence="11">
    <location>
        <begin position="97"/>
        <end position="118"/>
    </location>
</feature>
<keyword evidence="4" id="KW-1003">Cell membrane</keyword>
<dbReference type="GO" id="GO:0055085">
    <property type="term" value="P:transmembrane transport"/>
    <property type="evidence" value="ECO:0007669"/>
    <property type="project" value="InterPro"/>
</dbReference>
<dbReference type="Proteomes" id="UP000295765">
    <property type="component" value="Unassembled WGS sequence"/>
</dbReference>
<evidence type="ECO:0000256" key="3">
    <source>
        <dbReference type="ARBA" id="ARBA00022448"/>
    </source>
</evidence>
<keyword evidence="7 11" id="KW-1133">Transmembrane helix</keyword>